<accession>A0A5B8S0M7</accession>
<proteinExistence type="predicted"/>
<dbReference type="PANTHER" id="PTHR34387">
    <property type="entry name" value="SLR1258 PROTEIN"/>
    <property type="match status" value="1"/>
</dbReference>
<protein>
    <submittedName>
        <fullName evidence="2">SIMPL domain-containing protein</fullName>
    </submittedName>
</protein>
<name>A0A5B8S0M7_9SPHN</name>
<sequence length="247" mass="25681">MKMLRFALAPLALACALPAAAQVAAPVPAIAPASTLLSVNAEARSFRKPDLAVFSAGVTSQGKTAAEALAANSADMNRVLAALNKAGIADRDIQTSNLSLNPLYAPQVVGPDGRVENPEPKIIGYQVNNQVSVKQRKLADFGKVLDTLVSAGANQVNGPSFELDDSETALDEARTAAMAKARQRAELYAKAAGLKVKRIVSIIESSGYVPPMPVMYAKAMAEVAPTPVAPGEVSLTASVAVQFELAQ</sequence>
<dbReference type="InterPro" id="IPR052022">
    <property type="entry name" value="26kDa_periplasmic_antigen"/>
</dbReference>
<dbReference type="InterPro" id="IPR007497">
    <property type="entry name" value="SIMPL/DUF541"/>
</dbReference>
<dbReference type="AlphaFoldDB" id="A0A5B8S0M7"/>
<keyword evidence="1" id="KW-0732">Signal</keyword>
<dbReference type="Proteomes" id="UP000321172">
    <property type="component" value="Chromosome"/>
</dbReference>
<evidence type="ECO:0000313" key="2">
    <source>
        <dbReference type="EMBL" id="QEA14652.1"/>
    </source>
</evidence>
<feature type="signal peptide" evidence="1">
    <location>
        <begin position="1"/>
        <end position="21"/>
    </location>
</feature>
<gene>
    <name evidence="2" type="ORF">FRF71_00100</name>
</gene>
<dbReference type="EMBL" id="CP042345">
    <property type="protein sequence ID" value="QEA14652.1"/>
    <property type="molecule type" value="Genomic_DNA"/>
</dbReference>
<dbReference type="Gene3D" id="3.30.110.170">
    <property type="entry name" value="Protein of unknown function (DUF541), domain 1"/>
    <property type="match status" value="1"/>
</dbReference>
<dbReference type="Pfam" id="PF04402">
    <property type="entry name" value="SIMPL"/>
    <property type="match status" value="1"/>
</dbReference>
<dbReference type="PANTHER" id="PTHR34387:SF1">
    <property type="entry name" value="PERIPLASMIC IMMUNOGENIC PROTEIN"/>
    <property type="match status" value="1"/>
</dbReference>
<evidence type="ECO:0000256" key="1">
    <source>
        <dbReference type="SAM" id="SignalP"/>
    </source>
</evidence>
<dbReference type="GO" id="GO:0006974">
    <property type="term" value="P:DNA damage response"/>
    <property type="evidence" value="ECO:0007669"/>
    <property type="project" value="TreeGrafter"/>
</dbReference>
<dbReference type="Gene3D" id="3.30.70.2970">
    <property type="entry name" value="Protein of unknown function (DUF541), domain 2"/>
    <property type="match status" value="1"/>
</dbReference>
<organism evidence="2 3">
    <name type="scientific">Novosphingobium ginsenosidimutans</name>
    <dbReference type="NCBI Taxonomy" id="1176536"/>
    <lineage>
        <taxon>Bacteria</taxon>
        <taxon>Pseudomonadati</taxon>
        <taxon>Pseudomonadota</taxon>
        <taxon>Alphaproteobacteria</taxon>
        <taxon>Sphingomonadales</taxon>
        <taxon>Sphingomonadaceae</taxon>
        <taxon>Novosphingobium</taxon>
    </lineage>
</organism>
<evidence type="ECO:0000313" key="3">
    <source>
        <dbReference type="Proteomes" id="UP000321172"/>
    </source>
</evidence>
<feature type="chain" id="PRO_5023046207" evidence="1">
    <location>
        <begin position="22"/>
        <end position="247"/>
    </location>
</feature>
<reference evidence="2 3" key="1">
    <citation type="journal article" date="2013" name="J. Microbiol. Biotechnol.">
        <title>Novosphingobium ginsenosidimutans sp. nov., with the ability to convert ginsenoside.</title>
        <authorList>
            <person name="Kim J.K."/>
            <person name="He D."/>
            <person name="Liu Q.M."/>
            <person name="Park H.Y."/>
            <person name="Jung M.S."/>
            <person name="Yoon M.H."/>
            <person name="Kim S.C."/>
            <person name="Im W.T."/>
        </authorList>
    </citation>
    <scope>NUCLEOTIDE SEQUENCE [LARGE SCALE GENOMIC DNA]</scope>
    <source>
        <strain evidence="2 3">FW-6</strain>
    </source>
</reference>
<keyword evidence="3" id="KW-1185">Reference proteome</keyword>
<dbReference type="OrthoDB" id="9813144at2"/>
<dbReference type="RefSeq" id="WP_147088633.1">
    <property type="nucleotide sequence ID" value="NZ_BAABJD010000002.1"/>
</dbReference>
<dbReference type="KEGG" id="ngf:FRF71_00100"/>